<dbReference type="PANTHER" id="PTHR30204:SF94">
    <property type="entry name" value="HEAVY METAL-DEPENDENT TRANSCRIPTIONAL REGULATOR HI_0293-RELATED"/>
    <property type="match status" value="1"/>
</dbReference>
<dbReference type="EMBL" id="BMKR01000022">
    <property type="protein sequence ID" value="GGF94668.1"/>
    <property type="molecule type" value="Genomic_DNA"/>
</dbReference>
<organism evidence="5 6">
    <name type="scientific">Paenibacillus albidus</name>
    <dbReference type="NCBI Taxonomy" id="2041023"/>
    <lineage>
        <taxon>Bacteria</taxon>
        <taxon>Bacillati</taxon>
        <taxon>Bacillota</taxon>
        <taxon>Bacilli</taxon>
        <taxon>Bacillales</taxon>
        <taxon>Paenibacillaceae</taxon>
        <taxon>Paenibacillus</taxon>
    </lineage>
</organism>
<keyword evidence="2" id="KW-0238">DNA-binding</keyword>
<proteinExistence type="predicted"/>
<evidence type="ECO:0000256" key="2">
    <source>
        <dbReference type="ARBA" id="ARBA00023125"/>
    </source>
</evidence>
<reference evidence="5" key="1">
    <citation type="journal article" date="2014" name="Int. J. Syst. Evol. Microbiol.">
        <title>Complete genome sequence of Corynebacterium casei LMG S-19264T (=DSM 44701T), isolated from a smear-ripened cheese.</title>
        <authorList>
            <consortium name="US DOE Joint Genome Institute (JGI-PGF)"/>
            <person name="Walter F."/>
            <person name="Albersmeier A."/>
            <person name="Kalinowski J."/>
            <person name="Ruckert C."/>
        </authorList>
    </citation>
    <scope>NUCLEOTIDE SEQUENCE</scope>
    <source>
        <strain evidence="5">CGMCC 1.16134</strain>
    </source>
</reference>
<dbReference type="InterPro" id="IPR000551">
    <property type="entry name" value="MerR-type_HTH_dom"/>
</dbReference>
<evidence type="ECO:0000259" key="4">
    <source>
        <dbReference type="PROSITE" id="PS50937"/>
    </source>
</evidence>
<dbReference type="PRINTS" id="PR00040">
    <property type="entry name" value="HTHMERR"/>
</dbReference>
<dbReference type="Proteomes" id="UP000637643">
    <property type="component" value="Unassembled WGS sequence"/>
</dbReference>
<dbReference type="AlphaFoldDB" id="A0A917FQB7"/>
<dbReference type="SUPFAM" id="SSF46955">
    <property type="entry name" value="Putative DNA-binding domain"/>
    <property type="match status" value="1"/>
</dbReference>
<dbReference type="PROSITE" id="PS00552">
    <property type="entry name" value="HTH_MERR_1"/>
    <property type="match status" value="1"/>
</dbReference>
<dbReference type="PROSITE" id="PS50937">
    <property type="entry name" value="HTH_MERR_2"/>
    <property type="match status" value="1"/>
</dbReference>
<protein>
    <recommendedName>
        <fullName evidence="4">HTH merR-type domain-containing protein</fullName>
    </recommendedName>
</protein>
<keyword evidence="6" id="KW-1185">Reference proteome</keyword>
<comment type="caution">
    <text evidence="5">The sequence shown here is derived from an EMBL/GenBank/DDBJ whole genome shotgun (WGS) entry which is preliminary data.</text>
</comment>
<evidence type="ECO:0000256" key="3">
    <source>
        <dbReference type="ARBA" id="ARBA00023163"/>
    </source>
</evidence>
<dbReference type="Gene3D" id="1.10.1660.10">
    <property type="match status" value="1"/>
</dbReference>
<evidence type="ECO:0000256" key="1">
    <source>
        <dbReference type="ARBA" id="ARBA00023015"/>
    </source>
</evidence>
<reference evidence="5" key="2">
    <citation type="submission" date="2020-09" db="EMBL/GenBank/DDBJ databases">
        <authorList>
            <person name="Sun Q."/>
            <person name="Zhou Y."/>
        </authorList>
    </citation>
    <scope>NUCLEOTIDE SEQUENCE</scope>
    <source>
        <strain evidence="5">CGMCC 1.16134</strain>
    </source>
</reference>
<gene>
    <name evidence="5" type="ORF">GCM10010912_44560</name>
</gene>
<accession>A0A917FQB7</accession>
<dbReference type="InterPro" id="IPR047057">
    <property type="entry name" value="MerR_fam"/>
</dbReference>
<sequence length="130" mass="14846">MDGMKRGELAKRTGISTATIRYYEDQGILPAPKRGENGYRVYSEDYLVKIKFIRDTQSLGYSLKEIREALQMLGTDMVIEDLKSLVRNKIVEIEDKIQSLRTLQAMLSGLLETPETEISNYMSSFRNSNA</sequence>
<dbReference type="GO" id="GO:0003700">
    <property type="term" value="F:DNA-binding transcription factor activity"/>
    <property type="evidence" value="ECO:0007669"/>
    <property type="project" value="InterPro"/>
</dbReference>
<evidence type="ECO:0000313" key="6">
    <source>
        <dbReference type="Proteomes" id="UP000637643"/>
    </source>
</evidence>
<dbReference type="SMART" id="SM00422">
    <property type="entry name" value="HTH_MERR"/>
    <property type="match status" value="1"/>
</dbReference>
<evidence type="ECO:0000313" key="5">
    <source>
        <dbReference type="EMBL" id="GGF94668.1"/>
    </source>
</evidence>
<dbReference type="InterPro" id="IPR009061">
    <property type="entry name" value="DNA-bd_dom_put_sf"/>
</dbReference>
<dbReference type="GO" id="GO:0003677">
    <property type="term" value="F:DNA binding"/>
    <property type="evidence" value="ECO:0007669"/>
    <property type="project" value="UniProtKB-KW"/>
</dbReference>
<feature type="domain" description="HTH merR-type" evidence="4">
    <location>
        <begin position="7"/>
        <end position="72"/>
    </location>
</feature>
<keyword evidence="3" id="KW-0804">Transcription</keyword>
<dbReference type="PANTHER" id="PTHR30204">
    <property type="entry name" value="REDOX-CYCLING DRUG-SENSING TRANSCRIPTIONAL ACTIVATOR SOXR"/>
    <property type="match status" value="1"/>
</dbReference>
<keyword evidence="1" id="KW-0805">Transcription regulation</keyword>
<dbReference type="Pfam" id="PF13411">
    <property type="entry name" value="MerR_1"/>
    <property type="match status" value="1"/>
</dbReference>
<name>A0A917FQB7_9BACL</name>